<name>A0AAD6EDM5_9EURO</name>
<sequence>MELLLLAIGLPCMSFTKFVAEAVVKRATQRSRFKTNWLTVFNQGWVIGTPTEGLSNPDDYIWRLAATCIDIGEYNAAEVEGWLSISDVTATATVIIDAVLGKEMKKVSGKEPEDGMAWRDF</sequence>
<dbReference type="AlphaFoldDB" id="A0AAD6EDM5"/>
<gene>
    <name evidence="3" type="ORF">N7537_000380</name>
</gene>
<feature type="chain" id="PRO_5042020055" description="Thioester reductase (TE) domain-containing protein" evidence="1">
    <location>
        <begin position="21"/>
        <end position="121"/>
    </location>
</feature>
<dbReference type="RefSeq" id="XP_056756433.1">
    <property type="nucleotide sequence ID" value="XM_056891438.1"/>
</dbReference>
<comment type="caution">
    <text evidence="3">The sequence shown here is derived from an EMBL/GenBank/DDBJ whole genome shotgun (WGS) entry which is preliminary data.</text>
</comment>
<dbReference type="GeneID" id="81581680"/>
<keyword evidence="4" id="KW-1185">Reference proteome</keyword>
<evidence type="ECO:0000313" key="3">
    <source>
        <dbReference type="EMBL" id="KAJ5615266.1"/>
    </source>
</evidence>
<feature type="signal peptide" evidence="1">
    <location>
        <begin position="1"/>
        <end position="20"/>
    </location>
</feature>
<dbReference type="Proteomes" id="UP001213799">
    <property type="component" value="Unassembled WGS sequence"/>
</dbReference>
<accession>A0AAD6EDM5</accession>
<reference evidence="3" key="1">
    <citation type="journal article" date="2023" name="IMA Fungus">
        <title>Comparative genomic study of the Penicillium genus elucidates a diverse pangenome and 15 lateral gene transfer events.</title>
        <authorList>
            <person name="Petersen C."/>
            <person name="Sorensen T."/>
            <person name="Nielsen M.R."/>
            <person name="Sondergaard T.E."/>
            <person name="Sorensen J.L."/>
            <person name="Fitzpatrick D.A."/>
            <person name="Frisvad J.C."/>
            <person name="Nielsen K.L."/>
        </authorList>
    </citation>
    <scope>NUCLEOTIDE SEQUENCE</scope>
    <source>
        <strain evidence="3">IBT 12815</strain>
    </source>
</reference>
<dbReference type="InterPro" id="IPR013120">
    <property type="entry name" value="FAR_NAD-bd"/>
</dbReference>
<evidence type="ECO:0000259" key="2">
    <source>
        <dbReference type="Pfam" id="PF07993"/>
    </source>
</evidence>
<proteinExistence type="predicted"/>
<organism evidence="3 4">
    <name type="scientific">Penicillium hordei</name>
    <dbReference type="NCBI Taxonomy" id="40994"/>
    <lineage>
        <taxon>Eukaryota</taxon>
        <taxon>Fungi</taxon>
        <taxon>Dikarya</taxon>
        <taxon>Ascomycota</taxon>
        <taxon>Pezizomycotina</taxon>
        <taxon>Eurotiomycetes</taxon>
        <taxon>Eurotiomycetidae</taxon>
        <taxon>Eurotiales</taxon>
        <taxon>Aspergillaceae</taxon>
        <taxon>Penicillium</taxon>
    </lineage>
</organism>
<dbReference type="Gene3D" id="3.40.50.720">
    <property type="entry name" value="NAD(P)-binding Rossmann-like Domain"/>
    <property type="match status" value="1"/>
</dbReference>
<keyword evidence="1" id="KW-0732">Signal</keyword>
<evidence type="ECO:0000256" key="1">
    <source>
        <dbReference type="SAM" id="SignalP"/>
    </source>
</evidence>
<dbReference type="Pfam" id="PF07993">
    <property type="entry name" value="NAD_binding_4"/>
    <property type="match status" value="1"/>
</dbReference>
<feature type="domain" description="Thioester reductase (TE)" evidence="2">
    <location>
        <begin position="15"/>
        <end position="79"/>
    </location>
</feature>
<reference evidence="3" key="2">
    <citation type="submission" date="2023-01" db="EMBL/GenBank/DDBJ databases">
        <authorList>
            <person name="Petersen C."/>
        </authorList>
    </citation>
    <scope>NUCLEOTIDE SEQUENCE</scope>
    <source>
        <strain evidence="3">IBT 12815</strain>
    </source>
</reference>
<protein>
    <recommendedName>
        <fullName evidence="2">Thioester reductase (TE) domain-containing protein</fullName>
    </recommendedName>
</protein>
<dbReference type="EMBL" id="JAQJAE010000001">
    <property type="protein sequence ID" value="KAJ5615266.1"/>
    <property type="molecule type" value="Genomic_DNA"/>
</dbReference>
<evidence type="ECO:0000313" key="4">
    <source>
        <dbReference type="Proteomes" id="UP001213799"/>
    </source>
</evidence>